<name>A0AAD2CUM8_9STRA</name>
<feature type="domain" description="Glutamine amidotransferase type-2" evidence="2">
    <location>
        <begin position="28"/>
        <end position="308"/>
    </location>
</feature>
<dbReference type="PANTHER" id="PTHR42824">
    <property type="entry name" value="GLUTAMINE AMIDOTRANSFERASE"/>
    <property type="match status" value="1"/>
</dbReference>
<keyword evidence="4" id="KW-1185">Reference proteome</keyword>
<dbReference type="SUPFAM" id="SSF56235">
    <property type="entry name" value="N-terminal nucleophile aminohydrolases (Ntn hydrolases)"/>
    <property type="match status" value="1"/>
</dbReference>
<organism evidence="3 4">
    <name type="scientific">Cylindrotheca closterium</name>
    <dbReference type="NCBI Taxonomy" id="2856"/>
    <lineage>
        <taxon>Eukaryota</taxon>
        <taxon>Sar</taxon>
        <taxon>Stramenopiles</taxon>
        <taxon>Ochrophyta</taxon>
        <taxon>Bacillariophyta</taxon>
        <taxon>Bacillariophyceae</taxon>
        <taxon>Bacillariophycidae</taxon>
        <taxon>Bacillariales</taxon>
        <taxon>Bacillariaceae</taxon>
        <taxon>Cylindrotheca</taxon>
    </lineage>
</organism>
<dbReference type="PANTHER" id="PTHR42824:SF1">
    <property type="entry name" value="GLUTAMINE AMIDOTRANSFERASE YAFJ-RELATED"/>
    <property type="match status" value="1"/>
</dbReference>
<dbReference type="InterPro" id="IPR017932">
    <property type="entry name" value="GATase_2_dom"/>
</dbReference>
<evidence type="ECO:0000259" key="2">
    <source>
        <dbReference type="PROSITE" id="PS51278"/>
    </source>
</evidence>
<keyword evidence="1" id="KW-0315">Glutamine amidotransferase</keyword>
<accession>A0AAD2CUM8</accession>
<dbReference type="Proteomes" id="UP001295423">
    <property type="component" value="Unassembled WGS sequence"/>
</dbReference>
<sequence length="356" mass="40322">MLPISMSPPSPHHQQRRIVHQTQSALLCQLLGMNCATPTDFNFSFSGFCRRGGETDIHQDGWGIVIYENGSLRQFHDAEPASTSLLADFVCRLPIRTLNMMSHIRFATVGEVNLSNVHPFRREMWGIDFCFAHNGEVPLFDQCPNHCLTSLLQDDDEGLENVYYYNPVGTTDSEATFCAILNALRQKFDKVPSVPVLYDSMQKLCDEIVDSDREGTILNFLLTCGSHTLWVYSWPGSRPGSKVWNGLHYTTREYPFHSHHLCDVDITVDFSTRTSKEDCVSVIATKPLTDDEEWTELERGELVLFDRGRPQRSVVDLFQVDIDGHGLQSNVVEKSSIEDDMKTYNIDPSTFQGACI</sequence>
<reference evidence="3" key="1">
    <citation type="submission" date="2023-08" db="EMBL/GenBank/DDBJ databases">
        <authorList>
            <person name="Audoor S."/>
            <person name="Bilcke G."/>
        </authorList>
    </citation>
    <scope>NUCLEOTIDE SEQUENCE</scope>
</reference>
<evidence type="ECO:0000313" key="4">
    <source>
        <dbReference type="Proteomes" id="UP001295423"/>
    </source>
</evidence>
<gene>
    <name evidence="3" type="ORF">CYCCA115_LOCUS10406</name>
</gene>
<dbReference type="CDD" id="cd01908">
    <property type="entry name" value="YafJ"/>
    <property type="match status" value="1"/>
</dbReference>
<proteinExistence type="predicted"/>
<evidence type="ECO:0000256" key="1">
    <source>
        <dbReference type="ARBA" id="ARBA00022962"/>
    </source>
</evidence>
<dbReference type="Pfam" id="PF13230">
    <property type="entry name" value="GATase_4"/>
    <property type="match status" value="1"/>
</dbReference>
<dbReference type="InterPro" id="IPR026869">
    <property type="entry name" value="EgtC-like"/>
</dbReference>
<dbReference type="PROSITE" id="PS51278">
    <property type="entry name" value="GATASE_TYPE_2"/>
    <property type="match status" value="1"/>
</dbReference>
<dbReference type="InterPro" id="IPR029055">
    <property type="entry name" value="Ntn_hydrolases_N"/>
</dbReference>
<evidence type="ECO:0000313" key="3">
    <source>
        <dbReference type="EMBL" id="CAJ1946265.1"/>
    </source>
</evidence>
<dbReference type="EMBL" id="CAKOGP040001668">
    <property type="protein sequence ID" value="CAJ1946265.1"/>
    <property type="molecule type" value="Genomic_DNA"/>
</dbReference>
<comment type="caution">
    <text evidence="3">The sequence shown here is derived from an EMBL/GenBank/DDBJ whole genome shotgun (WGS) entry which is preliminary data.</text>
</comment>
<dbReference type="Gene3D" id="3.60.20.10">
    <property type="entry name" value="Glutamine Phosphoribosylpyrophosphate, subunit 1, domain 1"/>
    <property type="match status" value="1"/>
</dbReference>
<protein>
    <recommendedName>
        <fullName evidence="2">Glutamine amidotransferase type-2 domain-containing protein</fullName>
    </recommendedName>
</protein>
<dbReference type="AlphaFoldDB" id="A0AAD2CUM8"/>